<feature type="modified residue" description="4-aspartylphosphate" evidence="4">
    <location>
        <position position="55"/>
    </location>
</feature>
<evidence type="ECO:0000256" key="3">
    <source>
        <dbReference type="ARBA" id="ARBA00023163"/>
    </source>
</evidence>
<reference evidence="7 8" key="1">
    <citation type="submission" date="2022-09" db="EMBL/GenBank/DDBJ databases">
        <authorList>
            <person name="Han X.L."/>
            <person name="Wang Q."/>
            <person name="Lu T."/>
        </authorList>
    </citation>
    <scope>NUCLEOTIDE SEQUENCE [LARGE SCALE GENOMIC DNA]</scope>
    <source>
        <strain evidence="7 8">WQ 127069</strain>
    </source>
</reference>
<dbReference type="PROSITE" id="PS00041">
    <property type="entry name" value="HTH_ARAC_FAMILY_1"/>
    <property type="match status" value="1"/>
</dbReference>
<evidence type="ECO:0000256" key="4">
    <source>
        <dbReference type="PROSITE-ProRule" id="PRU00169"/>
    </source>
</evidence>
<evidence type="ECO:0000313" key="7">
    <source>
        <dbReference type="EMBL" id="MCU6792657.1"/>
    </source>
</evidence>
<dbReference type="PANTHER" id="PTHR43280">
    <property type="entry name" value="ARAC-FAMILY TRANSCRIPTIONAL REGULATOR"/>
    <property type="match status" value="1"/>
</dbReference>
<keyword evidence="4" id="KW-0597">Phosphoprotein</keyword>
<feature type="domain" description="Response regulatory" evidence="6">
    <location>
        <begin position="3"/>
        <end position="120"/>
    </location>
</feature>
<dbReference type="InterPro" id="IPR009057">
    <property type="entry name" value="Homeodomain-like_sf"/>
</dbReference>
<evidence type="ECO:0000313" key="8">
    <source>
        <dbReference type="Proteomes" id="UP001652445"/>
    </source>
</evidence>
<dbReference type="Proteomes" id="UP001652445">
    <property type="component" value="Unassembled WGS sequence"/>
</dbReference>
<dbReference type="PROSITE" id="PS50110">
    <property type="entry name" value="RESPONSE_REGULATORY"/>
    <property type="match status" value="1"/>
</dbReference>
<comment type="caution">
    <text evidence="7">The sequence shown here is derived from an EMBL/GenBank/DDBJ whole genome shotgun (WGS) entry which is preliminary data.</text>
</comment>
<dbReference type="Pfam" id="PF00072">
    <property type="entry name" value="Response_reg"/>
    <property type="match status" value="1"/>
</dbReference>
<evidence type="ECO:0000259" key="6">
    <source>
        <dbReference type="PROSITE" id="PS50110"/>
    </source>
</evidence>
<keyword evidence="8" id="KW-1185">Reference proteome</keyword>
<organism evidence="7 8">
    <name type="scientific">Paenibacillus baimaensis</name>
    <dbReference type="NCBI Taxonomy" id="2982185"/>
    <lineage>
        <taxon>Bacteria</taxon>
        <taxon>Bacillati</taxon>
        <taxon>Bacillota</taxon>
        <taxon>Bacilli</taxon>
        <taxon>Bacillales</taxon>
        <taxon>Paenibacillaceae</taxon>
        <taxon>Paenibacillus</taxon>
    </lineage>
</organism>
<sequence>MYHVLVAEDEHWIRSGIVEMVDRIGSGFKVTGEAGDGVEAWNLIQELCPTVLITDIMMPKMDGLSLIKQIDEIKFPIVSIIISGYDNFSYAQQGIRYGVSEYLLKPVREDVLKEALERSLHRLELLHPVHDQLMSINTFVEQIQTMDVQQLMGEQAQLVQSILRNKNSHPSSKLGLLRILAGKLNDLLEYTYPEFQKSDVLDERTEESLKRHIQYLIEQWCQYEQHQHQHHKRSFRLVIKKACDFAEKSYMQEISLSQIADYVGLSVSHFSALFKQHTGDSFVNYMNKFRIEKAKQLLLEPDLKIYQVADMVGFSSMPYFNRVFKNITGLSPNEYRKGMGI</sequence>
<dbReference type="InterPro" id="IPR020449">
    <property type="entry name" value="Tscrpt_reg_AraC-type_HTH"/>
</dbReference>
<dbReference type="PANTHER" id="PTHR43280:SF28">
    <property type="entry name" value="HTH-TYPE TRANSCRIPTIONAL ACTIVATOR RHAS"/>
    <property type="match status" value="1"/>
</dbReference>
<evidence type="ECO:0000259" key="5">
    <source>
        <dbReference type="PROSITE" id="PS01124"/>
    </source>
</evidence>
<keyword evidence="1" id="KW-0805">Transcription regulation</keyword>
<dbReference type="InterPro" id="IPR001789">
    <property type="entry name" value="Sig_transdc_resp-reg_receiver"/>
</dbReference>
<dbReference type="EMBL" id="JAOQIO010000033">
    <property type="protein sequence ID" value="MCU6792657.1"/>
    <property type="molecule type" value="Genomic_DNA"/>
</dbReference>
<dbReference type="SMART" id="SM00342">
    <property type="entry name" value="HTH_ARAC"/>
    <property type="match status" value="1"/>
</dbReference>
<dbReference type="Gene3D" id="3.40.50.2300">
    <property type="match status" value="1"/>
</dbReference>
<dbReference type="SUPFAM" id="SSF52172">
    <property type="entry name" value="CheY-like"/>
    <property type="match status" value="1"/>
</dbReference>
<dbReference type="CDD" id="cd17536">
    <property type="entry name" value="REC_YesN-like"/>
    <property type="match status" value="1"/>
</dbReference>
<gene>
    <name evidence="7" type="ORF">OB236_11055</name>
</gene>
<dbReference type="Gene3D" id="1.10.10.60">
    <property type="entry name" value="Homeodomain-like"/>
    <property type="match status" value="2"/>
</dbReference>
<dbReference type="SMART" id="SM00448">
    <property type="entry name" value="REC"/>
    <property type="match status" value="1"/>
</dbReference>
<dbReference type="InterPro" id="IPR011006">
    <property type="entry name" value="CheY-like_superfamily"/>
</dbReference>
<feature type="domain" description="HTH araC/xylS-type" evidence="5">
    <location>
        <begin position="240"/>
        <end position="338"/>
    </location>
</feature>
<evidence type="ECO:0000256" key="1">
    <source>
        <dbReference type="ARBA" id="ARBA00023015"/>
    </source>
</evidence>
<name>A0ABT2UFK0_9BACL</name>
<proteinExistence type="predicted"/>
<dbReference type="PRINTS" id="PR00032">
    <property type="entry name" value="HTHARAC"/>
</dbReference>
<dbReference type="RefSeq" id="WP_262684035.1">
    <property type="nucleotide sequence ID" value="NZ_JAOQIO010000033.1"/>
</dbReference>
<dbReference type="InterPro" id="IPR018060">
    <property type="entry name" value="HTH_AraC"/>
</dbReference>
<dbReference type="PROSITE" id="PS01124">
    <property type="entry name" value="HTH_ARAC_FAMILY_2"/>
    <property type="match status" value="1"/>
</dbReference>
<keyword evidence="3" id="KW-0804">Transcription</keyword>
<protein>
    <submittedName>
        <fullName evidence="7">Helix-turn-helix domain-containing protein</fullName>
    </submittedName>
</protein>
<dbReference type="SUPFAM" id="SSF46689">
    <property type="entry name" value="Homeodomain-like"/>
    <property type="match status" value="2"/>
</dbReference>
<dbReference type="InterPro" id="IPR018062">
    <property type="entry name" value="HTH_AraC-typ_CS"/>
</dbReference>
<keyword evidence="2" id="KW-0238">DNA-binding</keyword>
<accession>A0ABT2UFK0</accession>
<evidence type="ECO:0000256" key="2">
    <source>
        <dbReference type="ARBA" id="ARBA00023125"/>
    </source>
</evidence>
<dbReference type="Pfam" id="PF12833">
    <property type="entry name" value="HTH_18"/>
    <property type="match status" value="1"/>
</dbReference>